<proteinExistence type="predicted"/>
<sequence length="135" mass="14518">MKPIAYLINSVVLSLAVGSASAQFVKGNEAVSTMPDGTKKVETPPLPGMTLGPPCLAAQVSCTPSGWRMVETKDGLQECTEIYARAGTCRASTFGTERRPRLWIVKLKGAWMQCQHPDISSKCVSTKTLPHAVIQ</sequence>
<keyword evidence="1" id="KW-0732">Signal</keyword>
<comment type="caution">
    <text evidence="2">The sequence shown here is derived from an EMBL/GenBank/DDBJ whole genome shotgun (WGS) entry which is preliminary data.</text>
</comment>
<feature type="chain" id="PRO_5045616561" description="DUF3011 domain-containing protein" evidence="1">
    <location>
        <begin position="23"/>
        <end position="135"/>
    </location>
</feature>
<accession>A0ABW7F953</accession>
<evidence type="ECO:0000313" key="3">
    <source>
        <dbReference type="Proteomes" id="UP001606210"/>
    </source>
</evidence>
<evidence type="ECO:0008006" key="4">
    <source>
        <dbReference type="Google" id="ProtNLM"/>
    </source>
</evidence>
<organism evidence="2 3">
    <name type="scientific">Pelomonas parva</name>
    <dbReference type="NCBI Taxonomy" id="3299032"/>
    <lineage>
        <taxon>Bacteria</taxon>
        <taxon>Pseudomonadati</taxon>
        <taxon>Pseudomonadota</taxon>
        <taxon>Betaproteobacteria</taxon>
        <taxon>Burkholderiales</taxon>
        <taxon>Sphaerotilaceae</taxon>
        <taxon>Roseateles</taxon>
    </lineage>
</organism>
<keyword evidence="3" id="KW-1185">Reference proteome</keyword>
<feature type="signal peptide" evidence="1">
    <location>
        <begin position="1"/>
        <end position="22"/>
    </location>
</feature>
<gene>
    <name evidence="2" type="ORF">ACG00Y_24055</name>
</gene>
<dbReference type="RefSeq" id="WP_394483340.1">
    <property type="nucleotide sequence ID" value="NZ_JBIGHV010000010.1"/>
</dbReference>
<name>A0ABW7F953_9BURK</name>
<evidence type="ECO:0000256" key="1">
    <source>
        <dbReference type="SAM" id="SignalP"/>
    </source>
</evidence>
<reference evidence="2 3" key="1">
    <citation type="submission" date="2024-08" db="EMBL/GenBank/DDBJ databases">
        <authorList>
            <person name="Lu H."/>
        </authorList>
    </citation>
    <scope>NUCLEOTIDE SEQUENCE [LARGE SCALE GENOMIC DNA]</scope>
    <source>
        <strain evidence="2 3">LYH14W</strain>
    </source>
</reference>
<protein>
    <recommendedName>
        <fullName evidence="4">DUF3011 domain-containing protein</fullName>
    </recommendedName>
</protein>
<dbReference type="Proteomes" id="UP001606210">
    <property type="component" value="Unassembled WGS sequence"/>
</dbReference>
<dbReference type="EMBL" id="JBIGHV010000010">
    <property type="protein sequence ID" value="MFG6433010.1"/>
    <property type="molecule type" value="Genomic_DNA"/>
</dbReference>
<evidence type="ECO:0000313" key="2">
    <source>
        <dbReference type="EMBL" id="MFG6433010.1"/>
    </source>
</evidence>